<dbReference type="InterPro" id="IPR052354">
    <property type="entry name" value="Cell_Wall_Dynamics_Protein"/>
</dbReference>
<dbReference type="InterPro" id="IPR023346">
    <property type="entry name" value="Lysozyme-like_dom_sf"/>
</dbReference>
<dbReference type="PANTHER" id="PTHR34408:SF1">
    <property type="entry name" value="GLYCOSYL HYDROLASE FAMILY 19 DOMAIN-CONTAINING PROTEIN HI_1415"/>
    <property type="match status" value="1"/>
</dbReference>
<organism evidence="3 4">
    <name type="scientific">Burkholderia multivorans CGD2</name>
    <dbReference type="NCBI Taxonomy" id="513052"/>
    <lineage>
        <taxon>Bacteria</taxon>
        <taxon>Pseudomonadati</taxon>
        <taxon>Pseudomonadota</taxon>
        <taxon>Betaproteobacteria</taxon>
        <taxon>Burkholderiales</taxon>
        <taxon>Burkholderiaceae</taxon>
        <taxon>Burkholderia</taxon>
        <taxon>Burkholderia cepacia complex</taxon>
    </lineage>
</organism>
<reference evidence="3 4" key="1">
    <citation type="journal article" date="2012" name="J. Bacteriol.">
        <title>Draft Genome Sequence Determination for Cystic Fibrosis and Chronic Granulomatous Disease Burkholderia multivorans Isolates.</title>
        <authorList>
            <person name="Varga J.J."/>
            <person name="Losada L."/>
            <person name="Zelazny A.M."/>
            <person name="Brinkac L."/>
            <person name="Harkins D."/>
            <person name="Radune D."/>
            <person name="Hostetler J."/>
            <person name="Sampaio E.P."/>
            <person name="Ronning C.M."/>
            <person name="Nierman W.C."/>
            <person name="Greenberg D.E."/>
            <person name="Holland S.M."/>
            <person name="Goldberg J.B."/>
        </authorList>
    </citation>
    <scope>NUCLEOTIDE SEQUENCE [LARGE SCALE GENOMIC DNA]</scope>
    <source>
        <strain evidence="3 4">CGD2</strain>
    </source>
</reference>
<accession>B9BHU7</accession>
<dbReference type="GO" id="GO:0006032">
    <property type="term" value="P:chitin catabolic process"/>
    <property type="evidence" value="ECO:0007669"/>
    <property type="project" value="InterPro"/>
</dbReference>
<feature type="signal peptide" evidence="1">
    <location>
        <begin position="1"/>
        <end position="24"/>
    </location>
</feature>
<dbReference type="PANTHER" id="PTHR34408">
    <property type="entry name" value="FAMILY PROTEIN, PUTATIVE-RELATED"/>
    <property type="match status" value="1"/>
</dbReference>
<comment type="caution">
    <text evidence="3">The sequence shown here is derived from an EMBL/GenBank/DDBJ whole genome shotgun (WGS) entry which is preliminary data.</text>
</comment>
<keyword evidence="1" id="KW-0732">Signal</keyword>
<dbReference type="InterPro" id="IPR000726">
    <property type="entry name" value="Glyco_hydro_19_cat"/>
</dbReference>
<name>B9BHU7_9BURK</name>
<dbReference type="Proteomes" id="UP000004535">
    <property type="component" value="Unassembled WGS sequence"/>
</dbReference>
<proteinExistence type="predicted"/>
<dbReference type="EMBL" id="ACFC01000001">
    <property type="protein sequence ID" value="EEE09280.1"/>
    <property type="molecule type" value="Genomic_DNA"/>
</dbReference>
<protein>
    <submittedName>
        <fullName evidence="3">Lytic enzyme</fullName>
    </submittedName>
</protein>
<sequence>MAGAIMNLTAAIVAAGCGAAPARAAQWVGPLQAACDAQQISTPLRAAAFLAQIGVESARLSAVAENLNYSAEGLLATFPKYFTEAEAQQYARRPPAIANRVYAGRYGNGDEASGDGWRYRGRGLMQITFHDNYQLCGVALGLPLVQQPDLLIEPANAAMSAAWWWKAHGLNALADAGQFQQITRVINGGLNGYSQRLYLYGAAKKALGIA</sequence>
<dbReference type="SUPFAM" id="SSF53955">
    <property type="entry name" value="Lysozyme-like"/>
    <property type="match status" value="1"/>
</dbReference>
<dbReference type="Pfam" id="PF00182">
    <property type="entry name" value="Glyco_hydro_19"/>
    <property type="match status" value="1"/>
</dbReference>
<dbReference type="GO" id="GO:0004568">
    <property type="term" value="F:chitinase activity"/>
    <property type="evidence" value="ECO:0007669"/>
    <property type="project" value="InterPro"/>
</dbReference>
<evidence type="ECO:0000259" key="2">
    <source>
        <dbReference type="Pfam" id="PF00182"/>
    </source>
</evidence>
<dbReference type="Gene3D" id="1.10.530.10">
    <property type="match status" value="1"/>
</dbReference>
<evidence type="ECO:0000313" key="3">
    <source>
        <dbReference type="EMBL" id="EEE09280.1"/>
    </source>
</evidence>
<feature type="chain" id="PRO_5002881693" evidence="1">
    <location>
        <begin position="25"/>
        <end position="210"/>
    </location>
</feature>
<evidence type="ECO:0000313" key="4">
    <source>
        <dbReference type="Proteomes" id="UP000004535"/>
    </source>
</evidence>
<dbReference type="RefSeq" id="WP_006403371.1">
    <property type="nucleotide sequence ID" value="NZ_ACFC01000001.1"/>
</dbReference>
<dbReference type="GO" id="GO:0016998">
    <property type="term" value="P:cell wall macromolecule catabolic process"/>
    <property type="evidence" value="ECO:0007669"/>
    <property type="project" value="InterPro"/>
</dbReference>
<gene>
    <name evidence="3" type="ORF">BURMUCGD2_4652</name>
</gene>
<evidence type="ECO:0000256" key="1">
    <source>
        <dbReference type="SAM" id="SignalP"/>
    </source>
</evidence>
<dbReference type="AlphaFoldDB" id="B9BHU7"/>
<feature type="domain" description="Glycoside hydrolase family 19 catalytic" evidence="2">
    <location>
        <begin position="115"/>
        <end position="166"/>
    </location>
</feature>